<feature type="compositionally biased region" description="Acidic residues" evidence="1">
    <location>
        <begin position="390"/>
        <end position="408"/>
    </location>
</feature>
<organism evidence="3 4">
    <name type="scientific">Cymbomonas tetramitiformis</name>
    <dbReference type="NCBI Taxonomy" id="36881"/>
    <lineage>
        <taxon>Eukaryota</taxon>
        <taxon>Viridiplantae</taxon>
        <taxon>Chlorophyta</taxon>
        <taxon>Pyramimonadophyceae</taxon>
        <taxon>Pyramimonadales</taxon>
        <taxon>Pyramimonadaceae</taxon>
        <taxon>Cymbomonas</taxon>
    </lineage>
</organism>
<dbReference type="Proteomes" id="UP001190700">
    <property type="component" value="Unassembled WGS sequence"/>
</dbReference>
<comment type="caution">
    <text evidence="3">The sequence shown here is derived from an EMBL/GenBank/DDBJ whole genome shotgun (WGS) entry which is preliminary data.</text>
</comment>
<keyword evidence="4" id="KW-1185">Reference proteome</keyword>
<protein>
    <submittedName>
        <fullName evidence="3">Uncharacterized protein</fullName>
    </submittedName>
</protein>
<keyword evidence="2" id="KW-0472">Membrane</keyword>
<dbReference type="AlphaFoldDB" id="A0AAE0L9S7"/>
<evidence type="ECO:0000313" key="3">
    <source>
        <dbReference type="EMBL" id="KAK3277323.1"/>
    </source>
</evidence>
<evidence type="ECO:0000256" key="2">
    <source>
        <dbReference type="SAM" id="Phobius"/>
    </source>
</evidence>
<evidence type="ECO:0000313" key="4">
    <source>
        <dbReference type="Proteomes" id="UP001190700"/>
    </source>
</evidence>
<feature type="transmembrane region" description="Helical" evidence="2">
    <location>
        <begin position="174"/>
        <end position="194"/>
    </location>
</feature>
<feature type="transmembrane region" description="Helical" evidence="2">
    <location>
        <begin position="132"/>
        <end position="153"/>
    </location>
</feature>
<name>A0AAE0L9S7_9CHLO</name>
<accession>A0AAE0L9S7</accession>
<keyword evidence="2" id="KW-0812">Transmembrane</keyword>
<feature type="region of interest" description="Disordered" evidence="1">
    <location>
        <begin position="385"/>
        <end position="415"/>
    </location>
</feature>
<feature type="transmembrane region" description="Helical" evidence="2">
    <location>
        <begin position="44"/>
        <end position="63"/>
    </location>
</feature>
<sequence>MLFTAGRRNWLMLKRSLTWLARSHPLGAIYLVRAVERYSRSERILIQANTFLLLFLMALWFYYSKAVNCCKDLREFLACPDTMDVRAPCLGFDYCLAVHEGMVDGLMPRELRPQGFACTAFPEDTFVGRMQAVFIIVACLTPVTLILSQMFIMASDAAIPGHWRTFPAKRVTKYFGPGMVTVMQGIGTVWYALFFNVQKFNKAAALSFVALIGVLLKPQKVQAAIRAAVGLLYWGYNLVTRIWFALKRGVCGIRQAGRRRKGNELIDQVQLVSPIEEHLQKVAYFCLISLWFWAAWSLATYAMLIREMMGIEEERAVISTWAITLAMEMFGKEAVKLVIIRLFINSTMDKLRDSFLAISPAAIWYEKHVMTYVTAQSKFKGQKSRFDHNYDEDDDDDDDEFEIGDESEGQISMGM</sequence>
<gene>
    <name evidence="3" type="ORF">CYMTET_14661</name>
</gene>
<feature type="transmembrane region" description="Helical" evidence="2">
    <location>
        <begin position="282"/>
        <end position="305"/>
    </location>
</feature>
<feature type="transmembrane region" description="Helical" evidence="2">
    <location>
        <begin position="223"/>
        <end position="244"/>
    </location>
</feature>
<reference evidence="3 4" key="1">
    <citation type="journal article" date="2015" name="Genome Biol. Evol.">
        <title>Comparative Genomics of a Bacterivorous Green Alga Reveals Evolutionary Causalities and Consequences of Phago-Mixotrophic Mode of Nutrition.</title>
        <authorList>
            <person name="Burns J.A."/>
            <person name="Paasch A."/>
            <person name="Narechania A."/>
            <person name="Kim E."/>
        </authorList>
    </citation>
    <scope>NUCLEOTIDE SEQUENCE [LARGE SCALE GENOMIC DNA]</scope>
    <source>
        <strain evidence="3 4">PLY_AMNH</strain>
    </source>
</reference>
<evidence type="ECO:0000256" key="1">
    <source>
        <dbReference type="SAM" id="MobiDB-lite"/>
    </source>
</evidence>
<proteinExistence type="predicted"/>
<keyword evidence="2" id="KW-1133">Transmembrane helix</keyword>
<dbReference type="EMBL" id="LGRX02006157">
    <property type="protein sequence ID" value="KAK3277323.1"/>
    <property type="molecule type" value="Genomic_DNA"/>
</dbReference>